<organism evidence="11 12">
    <name type="scientific">Plakobranchus ocellatus</name>
    <dbReference type="NCBI Taxonomy" id="259542"/>
    <lineage>
        <taxon>Eukaryota</taxon>
        <taxon>Metazoa</taxon>
        <taxon>Spiralia</taxon>
        <taxon>Lophotrochozoa</taxon>
        <taxon>Mollusca</taxon>
        <taxon>Gastropoda</taxon>
        <taxon>Heterobranchia</taxon>
        <taxon>Euthyneura</taxon>
        <taxon>Panpulmonata</taxon>
        <taxon>Sacoglossa</taxon>
        <taxon>Placobranchoidea</taxon>
        <taxon>Plakobranchidae</taxon>
        <taxon>Plakobranchus</taxon>
    </lineage>
</organism>
<dbReference type="PANTHER" id="PTHR13124">
    <property type="entry name" value="39S RIBOSOMAL PROTEIN L46, MITOCHONDRIAL PRECURSOR-RELATED"/>
    <property type="match status" value="1"/>
</dbReference>
<dbReference type="InterPro" id="IPR015797">
    <property type="entry name" value="NUDIX_hydrolase-like_dom_sf"/>
</dbReference>
<dbReference type="Gene3D" id="3.90.79.10">
    <property type="entry name" value="Nucleoside Triphosphate Pyrophosphohydrolase"/>
    <property type="match status" value="1"/>
</dbReference>
<reference evidence="11 12" key="1">
    <citation type="journal article" date="2021" name="Elife">
        <title>Chloroplast acquisition without the gene transfer in kleptoplastic sea slugs, Plakobranchus ocellatus.</title>
        <authorList>
            <person name="Maeda T."/>
            <person name="Takahashi S."/>
            <person name="Yoshida T."/>
            <person name="Shimamura S."/>
            <person name="Takaki Y."/>
            <person name="Nagai Y."/>
            <person name="Toyoda A."/>
            <person name="Suzuki Y."/>
            <person name="Arimoto A."/>
            <person name="Ishii H."/>
            <person name="Satoh N."/>
            <person name="Nishiyama T."/>
            <person name="Hasebe M."/>
            <person name="Maruyama T."/>
            <person name="Minagawa J."/>
            <person name="Obokata J."/>
            <person name="Shigenobu S."/>
        </authorList>
    </citation>
    <scope>NUCLEOTIDE SEQUENCE [LARGE SCALE GENOMIC DNA]</scope>
</reference>
<dbReference type="EMBL" id="BLXT01001319">
    <property type="protein sequence ID" value="GFN84514.1"/>
    <property type="molecule type" value="Genomic_DNA"/>
</dbReference>
<dbReference type="CDD" id="cd04661">
    <property type="entry name" value="NUDIX_MRP_L46"/>
    <property type="match status" value="1"/>
</dbReference>
<dbReference type="AlphaFoldDB" id="A0AAV3YN45"/>
<keyword evidence="4 11" id="KW-0689">Ribosomal protein</keyword>
<accession>A0AAV3YN45</accession>
<dbReference type="PANTHER" id="PTHR13124:SF12">
    <property type="entry name" value="LARGE RIBOSOMAL SUBUNIT PROTEIN ML46"/>
    <property type="match status" value="1"/>
</dbReference>
<keyword evidence="3" id="KW-0809">Transit peptide</keyword>
<comment type="similarity">
    <text evidence="2">Belongs to the mitochondrion-specific ribosomal protein mL46 family.</text>
</comment>
<feature type="region of interest" description="Disordered" evidence="9">
    <location>
        <begin position="93"/>
        <end position="113"/>
    </location>
</feature>
<evidence type="ECO:0000256" key="6">
    <source>
        <dbReference type="ARBA" id="ARBA00023274"/>
    </source>
</evidence>
<evidence type="ECO:0000256" key="2">
    <source>
        <dbReference type="ARBA" id="ARBA00009070"/>
    </source>
</evidence>
<evidence type="ECO:0000256" key="8">
    <source>
        <dbReference type="ARBA" id="ARBA00035534"/>
    </source>
</evidence>
<dbReference type="GO" id="GO:0005762">
    <property type="term" value="C:mitochondrial large ribosomal subunit"/>
    <property type="evidence" value="ECO:0007669"/>
    <property type="project" value="TreeGrafter"/>
</dbReference>
<dbReference type="FunFam" id="3.90.79.10:FF:000018">
    <property type="entry name" value="39S ribosomal protein L46, mitochondrial"/>
    <property type="match status" value="1"/>
</dbReference>
<evidence type="ECO:0000256" key="3">
    <source>
        <dbReference type="ARBA" id="ARBA00022946"/>
    </source>
</evidence>
<proteinExistence type="inferred from homology"/>
<keyword evidence="12" id="KW-1185">Reference proteome</keyword>
<dbReference type="Proteomes" id="UP000735302">
    <property type="component" value="Unassembled WGS sequence"/>
</dbReference>
<sequence length="274" mass="31300">MAYPPIFSSLMRCIQLCSRAKLLRAQSISSLLSSNQIRHGSILYSAVCVERYPVITSNKSTIEERFSELLSKLEQENSFLSDHEVRHLKEEQAAKMKQENADEESGNVDTETVTALDLEDKWDAEIKSFTPASRVTQADEQQNQKSVERRLESSLYLLVKQNIAGREHWVLPQATWENGETLRQTAERALSSVCGDVKATVLGNAPCAVAKYEPPKEDEEKPIKLFFYKAWYREGNVNTDSGLASDYVWVTKEEFKDFCHNSYNGHLKKFIFDM</sequence>
<comment type="caution">
    <text evidence="11">The sequence shown here is derived from an EMBL/GenBank/DDBJ whole genome shotgun (WGS) entry which is preliminary data.</text>
</comment>
<name>A0AAV3YN45_9GAST</name>
<feature type="domain" description="Large ribosomal subunit protein mL46 N-terminal" evidence="10">
    <location>
        <begin position="43"/>
        <end position="139"/>
    </location>
</feature>
<protein>
    <recommendedName>
        <fullName evidence="7">Large ribosomal subunit protein mL46</fullName>
    </recommendedName>
    <alternativeName>
        <fullName evidence="8">39S ribosomal protein L46, mitochondrial</fullName>
    </alternativeName>
</protein>
<evidence type="ECO:0000256" key="9">
    <source>
        <dbReference type="SAM" id="MobiDB-lite"/>
    </source>
</evidence>
<evidence type="ECO:0000313" key="12">
    <source>
        <dbReference type="Proteomes" id="UP000735302"/>
    </source>
</evidence>
<keyword evidence="5" id="KW-0496">Mitochondrion</keyword>
<comment type="subcellular location">
    <subcellularLocation>
        <location evidence="1">Mitochondrion</location>
    </subcellularLocation>
</comment>
<gene>
    <name evidence="11" type="ORF">PoB_001102000</name>
</gene>
<evidence type="ECO:0000256" key="1">
    <source>
        <dbReference type="ARBA" id="ARBA00004173"/>
    </source>
</evidence>
<dbReference type="GO" id="GO:0005743">
    <property type="term" value="C:mitochondrial inner membrane"/>
    <property type="evidence" value="ECO:0007669"/>
    <property type="project" value="UniProtKB-ARBA"/>
</dbReference>
<dbReference type="GO" id="GO:0003735">
    <property type="term" value="F:structural constituent of ribosome"/>
    <property type="evidence" value="ECO:0007669"/>
    <property type="project" value="InterPro"/>
</dbReference>
<keyword evidence="6" id="KW-0687">Ribonucleoprotein</keyword>
<dbReference type="InterPro" id="IPR021757">
    <property type="entry name" value="Ribosomal_mL46_N"/>
</dbReference>
<dbReference type="SUPFAM" id="SSF55811">
    <property type="entry name" value="Nudix"/>
    <property type="match status" value="1"/>
</dbReference>
<evidence type="ECO:0000256" key="7">
    <source>
        <dbReference type="ARBA" id="ARBA00035190"/>
    </source>
</evidence>
<dbReference type="InterPro" id="IPR033650">
    <property type="entry name" value="Ribosomal_mL46_NUDIX"/>
</dbReference>
<evidence type="ECO:0000256" key="5">
    <source>
        <dbReference type="ARBA" id="ARBA00023128"/>
    </source>
</evidence>
<dbReference type="Pfam" id="PF11788">
    <property type="entry name" value="MRP-L46"/>
    <property type="match status" value="1"/>
</dbReference>
<evidence type="ECO:0000259" key="10">
    <source>
        <dbReference type="Pfam" id="PF11788"/>
    </source>
</evidence>
<evidence type="ECO:0000256" key="4">
    <source>
        <dbReference type="ARBA" id="ARBA00022980"/>
    </source>
</evidence>
<dbReference type="InterPro" id="IPR040008">
    <property type="entry name" value="Ribosomal_mL46"/>
</dbReference>
<evidence type="ECO:0000313" key="11">
    <source>
        <dbReference type="EMBL" id="GFN84514.1"/>
    </source>
</evidence>